<dbReference type="FunFam" id="3.30.70.330:FF:000217">
    <property type="entry name" value="Polyadenylate-binding protein"/>
    <property type="match status" value="1"/>
</dbReference>
<evidence type="ECO:0000259" key="6">
    <source>
        <dbReference type="PROSITE" id="PS51309"/>
    </source>
</evidence>
<comment type="caution">
    <text evidence="7">The sequence shown here is derived from an EMBL/GenBank/DDBJ whole genome shotgun (WGS) entry which is preliminary data.</text>
</comment>
<keyword evidence="8" id="KW-1185">Reference proteome</keyword>
<dbReference type="InterPro" id="IPR000504">
    <property type="entry name" value="RRM_dom"/>
</dbReference>
<feature type="domain" description="RRM" evidence="5">
    <location>
        <begin position="1"/>
        <end position="44"/>
    </location>
</feature>
<dbReference type="Pfam" id="PF00076">
    <property type="entry name" value="RRM_1"/>
    <property type="match status" value="2"/>
</dbReference>
<dbReference type="GO" id="GO:0003723">
    <property type="term" value="F:RNA binding"/>
    <property type="evidence" value="ECO:0007669"/>
    <property type="project" value="UniProtKB-UniRule"/>
</dbReference>
<dbReference type="Gene3D" id="1.10.1900.10">
    <property type="entry name" value="c-terminal domain of poly(a) binding protein"/>
    <property type="match status" value="1"/>
</dbReference>
<evidence type="ECO:0000259" key="5">
    <source>
        <dbReference type="PROSITE" id="PS50102"/>
    </source>
</evidence>
<dbReference type="Gene3D" id="3.30.70.330">
    <property type="match status" value="3"/>
</dbReference>
<dbReference type="InterPro" id="IPR002004">
    <property type="entry name" value="PABP_HYD_C"/>
</dbReference>
<dbReference type="InterPro" id="IPR012677">
    <property type="entry name" value="Nucleotide-bd_a/b_plait_sf"/>
</dbReference>
<feature type="domain" description="RRM" evidence="5">
    <location>
        <begin position="73"/>
        <end position="154"/>
    </location>
</feature>
<evidence type="ECO:0000256" key="3">
    <source>
        <dbReference type="ARBA" id="ARBA00022884"/>
    </source>
</evidence>
<dbReference type="SMART" id="SM00360">
    <property type="entry name" value="RRM"/>
    <property type="match status" value="2"/>
</dbReference>
<dbReference type="InterPro" id="IPR036053">
    <property type="entry name" value="PABP-dom"/>
</dbReference>
<dbReference type="CDD" id="cd12381">
    <property type="entry name" value="RRM4_I_PABPs"/>
    <property type="match status" value="1"/>
</dbReference>
<keyword evidence="2" id="KW-0677">Repeat</keyword>
<dbReference type="Proteomes" id="UP000436088">
    <property type="component" value="Unassembled WGS sequence"/>
</dbReference>
<dbReference type="SUPFAM" id="SSF63570">
    <property type="entry name" value="PABC (PABP) domain"/>
    <property type="match status" value="1"/>
</dbReference>
<dbReference type="Pfam" id="PF00658">
    <property type="entry name" value="MLLE"/>
    <property type="match status" value="1"/>
</dbReference>
<comment type="similarity">
    <text evidence="1">Belongs to the polyadenylate-binding protein type-1 family.</text>
</comment>
<name>A0A6A2X019_HIBSY</name>
<evidence type="ECO:0000256" key="2">
    <source>
        <dbReference type="ARBA" id="ARBA00022737"/>
    </source>
</evidence>
<organism evidence="7 8">
    <name type="scientific">Hibiscus syriacus</name>
    <name type="common">Rose of Sharon</name>
    <dbReference type="NCBI Taxonomy" id="106335"/>
    <lineage>
        <taxon>Eukaryota</taxon>
        <taxon>Viridiplantae</taxon>
        <taxon>Streptophyta</taxon>
        <taxon>Embryophyta</taxon>
        <taxon>Tracheophyta</taxon>
        <taxon>Spermatophyta</taxon>
        <taxon>Magnoliopsida</taxon>
        <taxon>eudicotyledons</taxon>
        <taxon>Gunneridae</taxon>
        <taxon>Pentapetalae</taxon>
        <taxon>rosids</taxon>
        <taxon>malvids</taxon>
        <taxon>Malvales</taxon>
        <taxon>Malvaceae</taxon>
        <taxon>Malvoideae</taxon>
        <taxon>Hibiscus</taxon>
    </lineage>
</organism>
<feature type="domain" description="PABC" evidence="6">
    <location>
        <begin position="408"/>
        <end position="496"/>
    </location>
</feature>
<dbReference type="EMBL" id="VEPZ02001563">
    <property type="protein sequence ID" value="KAE8667873.1"/>
    <property type="molecule type" value="Genomic_DNA"/>
</dbReference>
<feature type="domain" description="RRM" evidence="5">
    <location>
        <begin position="180"/>
        <end position="257"/>
    </location>
</feature>
<dbReference type="PROSITE" id="PS50102">
    <property type="entry name" value="RRM"/>
    <property type="match status" value="3"/>
</dbReference>
<evidence type="ECO:0000256" key="4">
    <source>
        <dbReference type="PROSITE-ProRule" id="PRU00176"/>
    </source>
</evidence>
<dbReference type="PROSITE" id="PS51309">
    <property type="entry name" value="PABC"/>
    <property type="match status" value="1"/>
</dbReference>
<proteinExistence type="inferred from homology"/>
<dbReference type="SUPFAM" id="SSF54928">
    <property type="entry name" value="RNA-binding domain, RBD"/>
    <property type="match status" value="2"/>
</dbReference>
<sequence length="511" mass="57018">MLSRRTLGYGYVNYGNPQDAARSLEHLNFTPLNGKPIRIMYSNRDPSLRKSGAGNIFIKPGILLATQKVMALCNLTMRSLLKKLLGSRMDEDLKNIFSDFGTITSAVVMRGSDGKSRGFGFVNLENTDAAARTVESLNGNKFDDKEWYVGKTQKKSEREAELKLLFQQMMKEAVNKFQVSNLYIKNLDDSITEEKLKDLFTPYGIITSCKVMRDPSGISKGSGFVAFSTPEEASRALAEMNGKMVISKHLYVALAQRKEERRARLQAQFLKCNRLQWDLQLHHANVLAWWSRSRTANILWSRASNYFSTTAACPGNEAWWAPMPNFYLPMVQQGQRPNGRRGGIFPQNQKPIPLMQQQMLPRGRVYRYLQGRGLPDGSIPNVAGGMFSVPYDMGGIPMRDASHSQQIPIGARASALTNATPEHQRTVCTALFYLFITSMLHAGENLYPLVEQVEPEAAAKVTGMLLETEVLHLLESPEALKTKVAEAMEVLRNVAQHQQGGGVACQLSSLS</sequence>
<dbReference type="PANTHER" id="PTHR24012">
    <property type="entry name" value="RNA BINDING PROTEIN"/>
    <property type="match status" value="1"/>
</dbReference>
<dbReference type="AlphaFoldDB" id="A0A6A2X019"/>
<evidence type="ECO:0000313" key="8">
    <source>
        <dbReference type="Proteomes" id="UP000436088"/>
    </source>
</evidence>
<dbReference type="InterPro" id="IPR035979">
    <property type="entry name" value="RBD_domain_sf"/>
</dbReference>
<protein>
    <submittedName>
        <fullName evidence="7">E3 ubiquitin ligase SUD1-like isoform X1</fullName>
    </submittedName>
</protein>
<evidence type="ECO:0000256" key="1">
    <source>
        <dbReference type="ARBA" id="ARBA00008557"/>
    </source>
</evidence>
<keyword evidence="3 4" id="KW-0694">RNA-binding</keyword>
<gene>
    <name evidence="7" type="ORF">F3Y22_tig00112354pilonHSYRG00051</name>
</gene>
<dbReference type="SMART" id="SM00517">
    <property type="entry name" value="PolyA"/>
    <property type="match status" value="1"/>
</dbReference>
<evidence type="ECO:0000313" key="7">
    <source>
        <dbReference type="EMBL" id="KAE8667873.1"/>
    </source>
</evidence>
<reference evidence="7" key="1">
    <citation type="submission" date="2019-09" db="EMBL/GenBank/DDBJ databases">
        <title>Draft genome information of white flower Hibiscus syriacus.</title>
        <authorList>
            <person name="Kim Y.-M."/>
        </authorList>
    </citation>
    <scope>NUCLEOTIDE SEQUENCE [LARGE SCALE GENOMIC DNA]</scope>
    <source>
        <strain evidence="7">YM2019G1</strain>
    </source>
</reference>
<dbReference type="Pfam" id="PF13893">
    <property type="entry name" value="RRM_5"/>
    <property type="match status" value="1"/>
</dbReference>
<accession>A0A6A2X019</accession>